<dbReference type="SMART" id="SM00132">
    <property type="entry name" value="LIM"/>
    <property type="match status" value="1"/>
</dbReference>
<feature type="region of interest" description="Disordered" evidence="5">
    <location>
        <begin position="407"/>
        <end position="454"/>
    </location>
</feature>
<feature type="compositionally biased region" description="Pro residues" evidence="5">
    <location>
        <begin position="1097"/>
        <end position="1114"/>
    </location>
</feature>
<feature type="domain" description="LIM zinc-binding" evidence="7">
    <location>
        <begin position="1377"/>
        <end position="1443"/>
    </location>
</feature>
<feature type="region of interest" description="Disordered" evidence="5">
    <location>
        <begin position="337"/>
        <end position="368"/>
    </location>
</feature>
<dbReference type="PANTHER" id="PTHR46767">
    <property type="entry name" value="LIM DOMAIN ONLY PROTEIN 7"/>
    <property type="match status" value="1"/>
</dbReference>
<feature type="region of interest" description="Disordered" evidence="5">
    <location>
        <begin position="736"/>
        <end position="898"/>
    </location>
</feature>
<evidence type="ECO:0000256" key="1">
    <source>
        <dbReference type="ARBA" id="ARBA00022723"/>
    </source>
</evidence>
<dbReference type="Pfam" id="PF15949">
    <property type="entry name" value="DUF4757"/>
    <property type="match status" value="1"/>
</dbReference>
<keyword evidence="1 4" id="KW-0479">Metal-binding</keyword>
<name>A0A1D1VHR4_RAMVA</name>
<dbReference type="STRING" id="947166.A0A1D1VHR4"/>
<evidence type="ECO:0000259" key="7">
    <source>
        <dbReference type="PROSITE" id="PS50023"/>
    </source>
</evidence>
<dbReference type="InterPro" id="IPR029978">
    <property type="entry name" value="LMO-7"/>
</dbReference>
<dbReference type="Gene3D" id="1.10.418.10">
    <property type="entry name" value="Calponin-like domain"/>
    <property type="match status" value="1"/>
</dbReference>
<dbReference type="OrthoDB" id="15627at2759"/>
<dbReference type="InterPro" id="IPR001715">
    <property type="entry name" value="CH_dom"/>
</dbReference>
<evidence type="ECO:0000256" key="5">
    <source>
        <dbReference type="SAM" id="MobiDB-lite"/>
    </source>
</evidence>
<feature type="region of interest" description="Disordered" evidence="5">
    <location>
        <begin position="1025"/>
        <end position="1139"/>
    </location>
</feature>
<feature type="compositionally biased region" description="Low complexity" evidence="5">
    <location>
        <begin position="620"/>
        <end position="631"/>
    </location>
</feature>
<evidence type="ECO:0008006" key="10">
    <source>
        <dbReference type="Google" id="ProtNLM"/>
    </source>
</evidence>
<accession>A0A1D1VHR4</accession>
<dbReference type="GO" id="GO:0023051">
    <property type="term" value="P:regulation of signaling"/>
    <property type="evidence" value="ECO:0007669"/>
    <property type="project" value="InterPro"/>
</dbReference>
<feature type="compositionally biased region" description="Low complexity" evidence="5">
    <location>
        <begin position="425"/>
        <end position="442"/>
    </location>
</feature>
<evidence type="ECO:0000313" key="8">
    <source>
        <dbReference type="EMBL" id="GAU98443.1"/>
    </source>
</evidence>
<feature type="compositionally biased region" description="Basic and acidic residues" evidence="5">
    <location>
        <begin position="779"/>
        <end position="812"/>
    </location>
</feature>
<evidence type="ECO:0000256" key="2">
    <source>
        <dbReference type="ARBA" id="ARBA00022833"/>
    </source>
</evidence>
<dbReference type="PROSITE" id="PS50023">
    <property type="entry name" value="LIM_DOMAIN_2"/>
    <property type="match status" value="1"/>
</dbReference>
<feature type="compositionally biased region" description="Basic and acidic residues" evidence="5">
    <location>
        <begin position="1236"/>
        <end position="1250"/>
    </location>
</feature>
<gene>
    <name evidence="8" type="primary">RvY_09590-1</name>
    <name evidence="8" type="synonym">RvY_09590.1</name>
    <name evidence="8" type="ORF">RvY_09590</name>
</gene>
<dbReference type="Pfam" id="PF00412">
    <property type="entry name" value="LIM"/>
    <property type="match status" value="1"/>
</dbReference>
<feature type="region of interest" description="Disordered" evidence="5">
    <location>
        <begin position="1328"/>
        <end position="1347"/>
    </location>
</feature>
<evidence type="ECO:0000259" key="6">
    <source>
        <dbReference type="PROSITE" id="PS50021"/>
    </source>
</evidence>
<dbReference type="PANTHER" id="PTHR46767:SF1">
    <property type="entry name" value="LIM DOMAIN ONLY PROTEIN 7"/>
    <property type="match status" value="1"/>
</dbReference>
<feature type="compositionally biased region" description="Basic and acidic residues" evidence="5">
    <location>
        <begin position="863"/>
        <end position="877"/>
    </location>
</feature>
<proteinExistence type="predicted"/>
<feature type="region of interest" description="Disordered" evidence="5">
    <location>
        <begin position="581"/>
        <end position="631"/>
    </location>
</feature>
<dbReference type="EMBL" id="BDGG01000004">
    <property type="protein sequence ID" value="GAU98443.1"/>
    <property type="molecule type" value="Genomic_DNA"/>
</dbReference>
<sequence length="1447" mass="161887">MDNLRMDAHFVELHEDELEFLTDLAVNESQRWVEAVTRNKFRSPDFLESLEDGVLVCELLERIWPRYLQLDDGSADETHTRLYGQDCLQSFRSAARKIGIDEHFIFLPKHIHAPARYICSVDAQDAIQEALIRVTVTVYLLGLRAKETPTFGGPQLDLTAFTQLFQHYLRHLHQNQATVCNRSEPDNQSDAEELLEVQEDDRTVVNEETEPEHSSVPENGNLIETASAPYSSHCEPSLEVGEGEDTMTARINDDEMYRRAKNAHYSDSIESSCDSACGSTTPSLNSDTGLQTRDKLSEQFIKTKESPTAMDSSPTVLEVEKNKQKLKEDELEWQSNLNNWKSKRRSHLPLTTTDEQQETPKNSPERNLRTFPAMLADKVQRHGIMPSYLEEMYKDDMTLTIMENANSKPESNSIVPLDDSEKDSSSGIGSPRSSRSLTSASPPISPTPKPTSLFDNKHVLHHHQQLQQQHSTTTGEIAKPEMVMTPTKKIISLTRIDSTDGCVNDWKVLGSPSKSDSDEDKSGKNPNIETKVKPFTEKLALFQKVSQLENQAVVLDTGKCGYKELAKPELSLRDKLSMFERSAETRTTSADNDKKDPQQKSVTVKSARSAFEMPTPVEATSTRSESSGGLSRLLSKDLASINRTVPMSKTALQHHTEVETWPLTDATLPQRYMQEIDGILGPIPLKSDLISSTGATQDEWMSKQNKVVETFEDLPPPPPMPNMPPPTILAEDEEFENNCETETCFPSPPPPLDSEGESNDSSQENSQHSDDSQSSVCFRRTDSTRRLKTELLNRRSDFFGLERDSSSEKEEVSSSSSISRKPRPHSHHEPSKSSPIRTQGSPKILPSRKADQQLSSAGRNRQQKVERDEPDEVERLQKSIAQALDKEEPSQPSLKTTESAIASIVEEYRRELLKEKEELKAVSPSWEEKREPPAGILKKASTEPAYELVRKPVVSKTVHIPIVYTDRLEKTEKTHSVVVERSEDIREEKFMTGRVVMEPSQPSRLALGSLPKTVVTRELLPKISPTHEEFPSTSAVHLQHNRDHSDGGYSSGRSDPGLVIGMASSASLPRAQPSPHFPPSNVNVRSQPIPEEENRQPPRPPMPTEFRPPLPPASSSPNTAPTMAYQPLYIPKMPPPLTERVQSKTEPLKKSVTYSGDVQKHWLVQEAELRRLADVETRQRQAAIPPSLPERTPLGTSAIQNRQKVPQQDHSEPDFGKSVHIVGQPTVHLQSYGNFSKDRVTDSSRDRSMDRSFATSGSLKLDRNVMPPSLPQQQQVVKVHKPQTNRNVMPHSISQPNMPSYHQPMPSPSYIPGQKYQQAPCIGYLPPNPRMQPRQAQYPSSPSNLQSPAQPKFFPGQQTTSLSPVFNRPMNSVNANKTCGHCGELLGQAQAMIIDSLQLFYHAKCFKCVVCGQNLSRGAESAEVRVSNQKVHCTSCFSEEGLISSTL</sequence>
<organism evidence="8 9">
    <name type="scientific">Ramazzottius varieornatus</name>
    <name type="common">Water bear</name>
    <name type="synonym">Tardigrade</name>
    <dbReference type="NCBI Taxonomy" id="947166"/>
    <lineage>
        <taxon>Eukaryota</taxon>
        <taxon>Metazoa</taxon>
        <taxon>Ecdysozoa</taxon>
        <taxon>Tardigrada</taxon>
        <taxon>Eutardigrada</taxon>
        <taxon>Parachela</taxon>
        <taxon>Hypsibioidea</taxon>
        <taxon>Ramazzottiidae</taxon>
        <taxon>Ramazzottius</taxon>
    </lineage>
</organism>
<keyword evidence="9" id="KW-1185">Reference proteome</keyword>
<reference evidence="8 9" key="1">
    <citation type="journal article" date="2016" name="Nat. Commun.">
        <title>Extremotolerant tardigrade genome and improved radiotolerance of human cultured cells by tardigrade-unique protein.</title>
        <authorList>
            <person name="Hashimoto T."/>
            <person name="Horikawa D.D."/>
            <person name="Saito Y."/>
            <person name="Kuwahara H."/>
            <person name="Kozuka-Hata H."/>
            <person name="Shin-I T."/>
            <person name="Minakuchi Y."/>
            <person name="Ohishi K."/>
            <person name="Motoyama A."/>
            <person name="Aizu T."/>
            <person name="Enomoto A."/>
            <person name="Kondo K."/>
            <person name="Tanaka S."/>
            <person name="Hara Y."/>
            <person name="Koshikawa S."/>
            <person name="Sagara H."/>
            <person name="Miura T."/>
            <person name="Yokobori S."/>
            <person name="Miyagawa K."/>
            <person name="Suzuki Y."/>
            <person name="Kubo T."/>
            <person name="Oyama M."/>
            <person name="Kohara Y."/>
            <person name="Fujiyama A."/>
            <person name="Arakawa K."/>
            <person name="Katayama T."/>
            <person name="Toyoda A."/>
            <person name="Kunieda T."/>
        </authorList>
    </citation>
    <scope>NUCLEOTIDE SEQUENCE [LARGE SCALE GENOMIC DNA]</scope>
    <source>
        <strain evidence="8 9">YOKOZUNA-1</strain>
    </source>
</reference>
<dbReference type="GO" id="GO:0030155">
    <property type="term" value="P:regulation of cell adhesion"/>
    <property type="evidence" value="ECO:0007669"/>
    <property type="project" value="InterPro"/>
</dbReference>
<feature type="compositionally biased region" description="Polar residues" evidence="5">
    <location>
        <begin position="349"/>
        <end position="362"/>
    </location>
</feature>
<keyword evidence="2 4" id="KW-0862">Zinc</keyword>
<dbReference type="PROSITE" id="PS50021">
    <property type="entry name" value="CH"/>
    <property type="match status" value="1"/>
</dbReference>
<dbReference type="InterPro" id="IPR036872">
    <property type="entry name" value="CH_dom_sf"/>
</dbReference>
<dbReference type="Gene3D" id="2.10.110.10">
    <property type="entry name" value="Cysteine Rich Protein"/>
    <property type="match status" value="1"/>
</dbReference>
<dbReference type="InterPro" id="IPR001781">
    <property type="entry name" value="Znf_LIM"/>
</dbReference>
<keyword evidence="3 4" id="KW-0440">LIM domain</keyword>
<evidence type="ECO:0000313" key="9">
    <source>
        <dbReference type="Proteomes" id="UP000186922"/>
    </source>
</evidence>
<feature type="compositionally biased region" description="Polar residues" evidence="5">
    <location>
        <begin position="759"/>
        <end position="776"/>
    </location>
</feature>
<dbReference type="Proteomes" id="UP000186922">
    <property type="component" value="Unassembled WGS sequence"/>
</dbReference>
<feature type="domain" description="Calponin-homology (CH)" evidence="6">
    <location>
        <begin position="23"/>
        <end position="146"/>
    </location>
</feature>
<feature type="region of interest" description="Disordered" evidence="5">
    <location>
        <begin position="507"/>
        <end position="530"/>
    </location>
</feature>
<comment type="caution">
    <text evidence="8">The sequence shown here is derived from an EMBL/GenBank/DDBJ whole genome shotgun (WGS) entry which is preliminary data.</text>
</comment>
<feature type="region of interest" description="Disordered" evidence="5">
    <location>
        <begin position="1230"/>
        <end position="1267"/>
    </location>
</feature>
<evidence type="ECO:0000256" key="3">
    <source>
        <dbReference type="ARBA" id="ARBA00023038"/>
    </source>
</evidence>
<dbReference type="SUPFAM" id="SSF47576">
    <property type="entry name" value="Calponin-homology domain, CH-domain"/>
    <property type="match status" value="1"/>
</dbReference>
<dbReference type="PROSITE" id="PS00478">
    <property type="entry name" value="LIM_DOMAIN_1"/>
    <property type="match status" value="1"/>
</dbReference>
<protein>
    <recommendedName>
        <fullName evidence="10">LIM zinc-binding domain-containing protein</fullName>
    </recommendedName>
</protein>
<evidence type="ECO:0000256" key="4">
    <source>
        <dbReference type="PROSITE-ProRule" id="PRU00125"/>
    </source>
</evidence>
<dbReference type="InterPro" id="IPR031865">
    <property type="entry name" value="DUF4757"/>
</dbReference>
<feature type="compositionally biased region" description="Polar residues" evidence="5">
    <location>
        <begin position="1334"/>
        <end position="1347"/>
    </location>
</feature>
<dbReference type="GO" id="GO:0046872">
    <property type="term" value="F:metal ion binding"/>
    <property type="evidence" value="ECO:0007669"/>
    <property type="project" value="UniProtKB-KW"/>
</dbReference>